<dbReference type="InterPro" id="IPR011008">
    <property type="entry name" value="Dimeric_a/b-barrel"/>
</dbReference>
<dbReference type="Pfam" id="PF03992">
    <property type="entry name" value="ABM"/>
    <property type="match status" value="1"/>
</dbReference>
<accession>A0A0M0G6N3</accession>
<dbReference type="InterPro" id="IPR007138">
    <property type="entry name" value="ABM_dom"/>
</dbReference>
<dbReference type="SUPFAM" id="SSF54909">
    <property type="entry name" value="Dimeric alpha+beta barrel"/>
    <property type="match status" value="1"/>
</dbReference>
<evidence type="ECO:0000313" key="3">
    <source>
        <dbReference type="Proteomes" id="UP000037109"/>
    </source>
</evidence>
<keyword evidence="2" id="KW-0560">Oxidoreductase</keyword>
<evidence type="ECO:0000313" key="2">
    <source>
        <dbReference type="EMBL" id="KON85555.1"/>
    </source>
</evidence>
<gene>
    <name evidence="2" type="ORF">AF332_00960</name>
</gene>
<dbReference type="PATRIC" id="fig|1459.3.peg.207"/>
<dbReference type="PROSITE" id="PS51725">
    <property type="entry name" value="ABM"/>
    <property type="match status" value="1"/>
</dbReference>
<dbReference type="OrthoDB" id="1645001at2"/>
<keyword evidence="2" id="KW-0503">Monooxygenase</keyword>
<organism evidence="2 3">
    <name type="scientific">Sporosarcina globispora</name>
    <name type="common">Bacillus globisporus</name>
    <dbReference type="NCBI Taxonomy" id="1459"/>
    <lineage>
        <taxon>Bacteria</taxon>
        <taxon>Bacillati</taxon>
        <taxon>Bacillota</taxon>
        <taxon>Bacilli</taxon>
        <taxon>Bacillales</taxon>
        <taxon>Caryophanaceae</taxon>
        <taxon>Sporosarcina</taxon>
    </lineage>
</organism>
<dbReference type="InterPro" id="IPR050404">
    <property type="entry name" value="Heme-degrading_MO"/>
</dbReference>
<name>A0A0M0G6N3_SPOGL</name>
<dbReference type="PANTHER" id="PTHR34474">
    <property type="entry name" value="SIGNAL TRANSDUCTION PROTEIN TRAP"/>
    <property type="match status" value="1"/>
</dbReference>
<dbReference type="EMBL" id="LGUF01000007">
    <property type="protein sequence ID" value="KON85555.1"/>
    <property type="molecule type" value="Genomic_DNA"/>
</dbReference>
<proteinExistence type="predicted"/>
<keyword evidence="3" id="KW-1185">Reference proteome</keyword>
<reference evidence="3" key="1">
    <citation type="submission" date="2015-07" db="EMBL/GenBank/DDBJ databases">
        <title>Fjat-10036 dsm4.</title>
        <authorList>
            <person name="Liu B."/>
            <person name="Wang J."/>
            <person name="Zhu Y."/>
            <person name="Liu G."/>
            <person name="Chen Q."/>
            <person name="Chen Z."/>
            <person name="Lan J."/>
            <person name="Che J."/>
            <person name="Ge C."/>
            <person name="Shi H."/>
            <person name="Pan Z."/>
            <person name="Liu X."/>
        </authorList>
    </citation>
    <scope>NUCLEOTIDE SEQUENCE [LARGE SCALE GENOMIC DNA]</scope>
    <source>
        <strain evidence="3">DSM 4</strain>
    </source>
</reference>
<dbReference type="PANTHER" id="PTHR34474:SF1">
    <property type="entry name" value="HEME-DEGRADING MONOOXYGENASE HMOA"/>
    <property type="match status" value="1"/>
</dbReference>
<dbReference type="STRING" id="1459.AF332_00960"/>
<dbReference type="AlphaFoldDB" id="A0A0M0G6N3"/>
<dbReference type="Gene3D" id="3.30.70.100">
    <property type="match status" value="1"/>
</dbReference>
<protein>
    <submittedName>
        <fullName evidence="2">Antibiotic biosynthesis monooxygenase</fullName>
    </submittedName>
</protein>
<dbReference type="RefSeq" id="WP_053432949.1">
    <property type="nucleotide sequence ID" value="NZ_LGUF01000007.1"/>
</dbReference>
<dbReference type="GO" id="GO:0004497">
    <property type="term" value="F:monooxygenase activity"/>
    <property type="evidence" value="ECO:0007669"/>
    <property type="project" value="UniProtKB-KW"/>
</dbReference>
<dbReference type="Proteomes" id="UP000037109">
    <property type="component" value="Unassembled WGS sequence"/>
</dbReference>
<feature type="domain" description="ABM" evidence="1">
    <location>
        <begin position="2"/>
        <end position="91"/>
    </location>
</feature>
<evidence type="ECO:0000259" key="1">
    <source>
        <dbReference type="PROSITE" id="PS51725"/>
    </source>
</evidence>
<comment type="caution">
    <text evidence="2">The sequence shown here is derived from an EMBL/GenBank/DDBJ whole genome shotgun (WGS) entry which is preliminary data.</text>
</comment>
<sequence>MFIQLKTITVKEGHSDKLVERFAGEGIIEEQPGFLDLNVLKKKQRSGDEEVIIMIRWESEEAWKAWETSDVHLAGHKANRGKPKPDYIVESRQDVYHSLGQKQYREPAEIK</sequence>